<dbReference type="EMBL" id="MN740353">
    <property type="protein sequence ID" value="QHU02087.1"/>
    <property type="molecule type" value="Genomic_DNA"/>
</dbReference>
<keyword evidence="1" id="KW-1133">Transmembrane helix</keyword>
<protein>
    <submittedName>
        <fullName evidence="2">Uncharacterized protein</fullName>
    </submittedName>
</protein>
<evidence type="ECO:0000313" key="2">
    <source>
        <dbReference type="EMBL" id="QHU02087.1"/>
    </source>
</evidence>
<sequence length="245" mass="27949">MYKLRKFLPVSIVIILFSLLLCIIIYLSFVTCKGVKGVESFQNDRKSRRVKMKPKRKLLMDDNELLRPEEFSIDQAAYINERDLTVTNNLLENSLADNSVDILNPVSKQTAMSDRVIENMEFDISSDDMVRPSLNELDTLNNISKLPSLPRSGEELELIKPEALDPSIVHYQKSLPVVELKNEQALLGDPFRGDIPITIYPDLPIIGKPRFDRDSLRLDGMFSDALKEKYAKLSLVNPEFGLKSY</sequence>
<name>A0A6C0JC01_9ZZZZ</name>
<organism evidence="2">
    <name type="scientific">viral metagenome</name>
    <dbReference type="NCBI Taxonomy" id="1070528"/>
    <lineage>
        <taxon>unclassified sequences</taxon>
        <taxon>metagenomes</taxon>
        <taxon>organismal metagenomes</taxon>
    </lineage>
</organism>
<reference evidence="2" key="1">
    <citation type="journal article" date="2020" name="Nature">
        <title>Giant virus diversity and host interactions through global metagenomics.</title>
        <authorList>
            <person name="Schulz F."/>
            <person name="Roux S."/>
            <person name="Paez-Espino D."/>
            <person name="Jungbluth S."/>
            <person name="Walsh D.A."/>
            <person name="Denef V.J."/>
            <person name="McMahon K.D."/>
            <person name="Konstantinidis K.T."/>
            <person name="Eloe-Fadrosh E.A."/>
            <person name="Kyrpides N.C."/>
            <person name="Woyke T."/>
        </authorList>
    </citation>
    <scope>NUCLEOTIDE SEQUENCE</scope>
    <source>
        <strain evidence="2">GVMAG-M-3300025880-56</strain>
    </source>
</reference>
<keyword evidence="1" id="KW-0812">Transmembrane</keyword>
<proteinExistence type="predicted"/>
<evidence type="ECO:0000256" key="1">
    <source>
        <dbReference type="SAM" id="Phobius"/>
    </source>
</evidence>
<dbReference type="AlphaFoldDB" id="A0A6C0JC01"/>
<feature type="transmembrane region" description="Helical" evidence="1">
    <location>
        <begin position="7"/>
        <end position="29"/>
    </location>
</feature>
<keyword evidence="1" id="KW-0472">Membrane</keyword>
<accession>A0A6C0JC01</accession>